<reference evidence="6 7" key="1">
    <citation type="journal article" date="2021" name="Nat. Commun.">
        <title>Incipient diploidization of the medicinal plant Perilla within 10,000 years.</title>
        <authorList>
            <person name="Zhang Y."/>
            <person name="Shen Q."/>
            <person name="Leng L."/>
            <person name="Zhang D."/>
            <person name="Chen S."/>
            <person name="Shi Y."/>
            <person name="Ning Z."/>
            <person name="Chen S."/>
        </authorList>
    </citation>
    <scope>NUCLEOTIDE SEQUENCE [LARGE SCALE GENOMIC DNA]</scope>
    <source>
        <strain evidence="7">cv. PC099</strain>
    </source>
</reference>
<feature type="DNA-binding region" description="HMG box" evidence="1">
    <location>
        <begin position="214"/>
        <end position="283"/>
    </location>
</feature>
<evidence type="ECO:0000256" key="1">
    <source>
        <dbReference type="PROSITE-ProRule" id="PRU00267"/>
    </source>
</evidence>
<dbReference type="SMART" id="SM01014">
    <property type="entry name" value="ARID"/>
    <property type="match status" value="1"/>
</dbReference>
<keyword evidence="7" id="KW-1185">Reference proteome</keyword>
<accession>A0AAD4IRT0</accession>
<dbReference type="InterPro" id="IPR001606">
    <property type="entry name" value="ARID_dom"/>
</dbReference>
<dbReference type="GO" id="GO:0005634">
    <property type="term" value="C:nucleus"/>
    <property type="evidence" value="ECO:0007669"/>
    <property type="project" value="UniProtKB-UniRule"/>
</dbReference>
<dbReference type="Gene3D" id="1.10.150.60">
    <property type="entry name" value="ARID DNA-binding domain"/>
    <property type="match status" value="1"/>
</dbReference>
<dbReference type="PROSITE" id="PS51011">
    <property type="entry name" value="ARID"/>
    <property type="match status" value="1"/>
</dbReference>
<evidence type="ECO:0000313" key="7">
    <source>
        <dbReference type="Proteomes" id="UP001190926"/>
    </source>
</evidence>
<feature type="domain" description="ARID" evidence="5">
    <location>
        <begin position="27"/>
        <end position="117"/>
    </location>
</feature>
<protein>
    <submittedName>
        <fullName evidence="6">Uncharacterized protein</fullName>
    </submittedName>
</protein>
<dbReference type="Proteomes" id="UP001190926">
    <property type="component" value="Unassembled WGS sequence"/>
</dbReference>
<dbReference type="SMART" id="SM00398">
    <property type="entry name" value="HMG"/>
    <property type="match status" value="1"/>
</dbReference>
<dbReference type="GO" id="GO:0003677">
    <property type="term" value="F:DNA binding"/>
    <property type="evidence" value="ECO:0007669"/>
    <property type="project" value="UniProtKB-UniRule"/>
</dbReference>
<feature type="domain" description="HMG box" evidence="4">
    <location>
        <begin position="214"/>
        <end position="283"/>
    </location>
</feature>
<dbReference type="Gene3D" id="1.10.30.10">
    <property type="entry name" value="High mobility group box domain"/>
    <property type="match status" value="1"/>
</dbReference>
<dbReference type="SMART" id="SM00501">
    <property type="entry name" value="BRIGHT"/>
    <property type="match status" value="1"/>
</dbReference>
<dbReference type="PANTHER" id="PTHR46691">
    <property type="entry name" value="HIGH MOBILITY GROUP B PROTEIN 9"/>
    <property type="match status" value="1"/>
</dbReference>
<sequence>MEKQPGDAGDFSGEKRPESAMISDHDNAAEDLFYQKLAKFNESSGLSLIFNFRQTMLDLHSFYKEVMKRGGFYQVTKMGKWDDVASVSNSKSCVSMSAAQLQNVYDMLILEYELMYCRKMPDQANTWPAKNSPGCFGSGVSPSCLKGKRKQCDSSSAFSTFVPGNRDGWTDKKDYCADTRKEAKGLEMGNKNSTMIISANSNSKEFFVDNTDAPQKPRTGYHIFLRLETQRLKMTLGMGSSGQNLRELAVAAWRRLPEKDKLPYIEASKMDKERYERQMASYKKLHEIHKDKSHALFSSTAPSMLNFSTSMQSDDAYHVSLEDDSENLHSPDESMVKSAIEAMKSAKTNDSIFQIDWDNGSPSVPD</sequence>
<dbReference type="EMBL" id="SDAM02004710">
    <property type="protein sequence ID" value="KAH6820126.1"/>
    <property type="molecule type" value="Genomic_DNA"/>
</dbReference>
<gene>
    <name evidence="6" type="ORF">C2S53_015929</name>
</gene>
<dbReference type="PROSITE" id="PS50118">
    <property type="entry name" value="HMG_BOX_2"/>
    <property type="match status" value="1"/>
</dbReference>
<evidence type="ECO:0000256" key="2">
    <source>
        <dbReference type="SAM" id="Coils"/>
    </source>
</evidence>
<organism evidence="6 7">
    <name type="scientific">Perilla frutescens var. hirtella</name>
    <name type="common">Perilla citriodora</name>
    <name type="synonym">Perilla setoyensis</name>
    <dbReference type="NCBI Taxonomy" id="608512"/>
    <lineage>
        <taxon>Eukaryota</taxon>
        <taxon>Viridiplantae</taxon>
        <taxon>Streptophyta</taxon>
        <taxon>Embryophyta</taxon>
        <taxon>Tracheophyta</taxon>
        <taxon>Spermatophyta</taxon>
        <taxon>Magnoliopsida</taxon>
        <taxon>eudicotyledons</taxon>
        <taxon>Gunneridae</taxon>
        <taxon>Pentapetalae</taxon>
        <taxon>asterids</taxon>
        <taxon>lamiids</taxon>
        <taxon>Lamiales</taxon>
        <taxon>Lamiaceae</taxon>
        <taxon>Nepetoideae</taxon>
        <taxon>Elsholtzieae</taxon>
        <taxon>Perilla</taxon>
    </lineage>
</organism>
<dbReference type="Pfam" id="PF01388">
    <property type="entry name" value="ARID"/>
    <property type="match status" value="1"/>
</dbReference>
<evidence type="ECO:0000259" key="4">
    <source>
        <dbReference type="PROSITE" id="PS50118"/>
    </source>
</evidence>
<keyword evidence="1" id="KW-0238">DNA-binding</keyword>
<dbReference type="InterPro" id="IPR036910">
    <property type="entry name" value="HMG_box_dom_sf"/>
</dbReference>
<keyword evidence="2" id="KW-0175">Coiled coil</keyword>
<dbReference type="PANTHER" id="PTHR46691:SF5">
    <property type="entry name" value="HMG (HIGH MOBILITY GROUP) BOX PROTEIN"/>
    <property type="match status" value="1"/>
</dbReference>
<feature type="coiled-coil region" evidence="2">
    <location>
        <begin position="265"/>
        <end position="292"/>
    </location>
</feature>
<dbReference type="InterPro" id="IPR036431">
    <property type="entry name" value="ARID_dom_sf"/>
</dbReference>
<dbReference type="InterPro" id="IPR009071">
    <property type="entry name" value="HMG_box_dom"/>
</dbReference>
<feature type="region of interest" description="Disordered" evidence="3">
    <location>
        <begin position="1"/>
        <end position="20"/>
    </location>
</feature>
<name>A0AAD4IRT0_PERFH</name>
<comment type="caution">
    <text evidence="6">The sequence shown here is derived from an EMBL/GenBank/DDBJ whole genome shotgun (WGS) entry which is preliminary data.</text>
</comment>
<evidence type="ECO:0000259" key="5">
    <source>
        <dbReference type="PROSITE" id="PS51011"/>
    </source>
</evidence>
<dbReference type="AlphaFoldDB" id="A0AAD4IRT0"/>
<dbReference type="Pfam" id="PF00505">
    <property type="entry name" value="HMG_box"/>
    <property type="match status" value="1"/>
</dbReference>
<keyword evidence="1" id="KW-0539">Nucleus</keyword>
<dbReference type="SUPFAM" id="SSF46774">
    <property type="entry name" value="ARID-like"/>
    <property type="match status" value="1"/>
</dbReference>
<evidence type="ECO:0000313" key="6">
    <source>
        <dbReference type="EMBL" id="KAH6820126.1"/>
    </source>
</evidence>
<proteinExistence type="predicted"/>
<evidence type="ECO:0000256" key="3">
    <source>
        <dbReference type="SAM" id="MobiDB-lite"/>
    </source>
</evidence>
<dbReference type="SUPFAM" id="SSF47095">
    <property type="entry name" value="HMG-box"/>
    <property type="match status" value="1"/>
</dbReference>